<accession>A0A3P7FCG9</accession>
<dbReference type="AlphaFoldDB" id="A0A3P7FCG9"/>
<evidence type="ECO:0000256" key="1">
    <source>
        <dbReference type="SAM" id="SignalP"/>
    </source>
</evidence>
<proteinExistence type="predicted"/>
<sequence>MWHALICHFFTAQPNAIAVPPLQMHRRGVLFATCLLSGHWQSGYPPSLGKTQSRLFHCCRSCSSLTSGMRQTCERVVFIISVRRYLFRQWTDTFSFLTDDFESPFSYPQVLLLTICSIEYFKSLLACDIHLKFFLYSISARKMSFISTIDLRLRFFSTASSDCADLILSPKPPLS</sequence>
<gene>
    <name evidence="2" type="ORF">TTAC_LOCUS5070</name>
</gene>
<feature type="signal peptide" evidence="1">
    <location>
        <begin position="1"/>
        <end position="18"/>
    </location>
</feature>
<keyword evidence="1" id="KW-0732">Signal</keyword>
<reference evidence="2 3" key="1">
    <citation type="submission" date="2018-11" db="EMBL/GenBank/DDBJ databases">
        <authorList>
            <consortium name="Pathogen Informatics"/>
        </authorList>
    </citation>
    <scope>NUCLEOTIDE SEQUENCE [LARGE SCALE GENOMIC DNA]</scope>
</reference>
<dbReference type="Proteomes" id="UP000274429">
    <property type="component" value="Unassembled WGS sequence"/>
</dbReference>
<evidence type="ECO:0000313" key="3">
    <source>
        <dbReference type="Proteomes" id="UP000274429"/>
    </source>
</evidence>
<name>A0A3P7FCG9_HYDTA</name>
<dbReference type="EMBL" id="UYWX01006145">
    <property type="protein sequence ID" value="VDM26197.1"/>
    <property type="molecule type" value="Genomic_DNA"/>
</dbReference>
<evidence type="ECO:0000313" key="2">
    <source>
        <dbReference type="EMBL" id="VDM26197.1"/>
    </source>
</evidence>
<keyword evidence="3" id="KW-1185">Reference proteome</keyword>
<feature type="chain" id="PRO_5018264361" description="Secreted protein" evidence="1">
    <location>
        <begin position="19"/>
        <end position="175"/>
    </location>
</feature>
<protein>
    <recommendedName>
        <fullName evidence="4">Secreted protein</fullName>
    </recommendedName>
</protein>
<organism evidence="2 3">
    <name type="scientific">Hydatigena taeniaeformis</name>
    <name type="common">Feline tapeworm</name>
    <name type="synonym">Taenia taeniaeformis</name>
    <dbReference type="NCBI Taxonomy" id="6205"/>
    <lineage>
        <taxon>Eukaryota</taxon>
        <taxon>Metazoa</taxon>
        <taxon>Spiralia</taxon>
        <taxon>Lophotrochozoa</taxon>
        <taxon>Platyhelminthes</taxon>
        <taxon>Cestoda</taxon>
        <taxon>Eucestoda</taxon>
        <taxon>Cyclophyllidea</taxon>
        <taxon>Taeniidae</taxon>
        <taxon>Hydatigera</taxon>
    </lineage>
</organism>
<evidence type="ECO:0008006" key="4">
    <source>
        <dbReference type="Google" id="ProtNLM"/>
    </source>
</evidence>